<protein>
    <recommendedName>
        <fullName evidence="9">WD40 repeat-like protein</fullName>
    </recommendedName>
</protein>
<dbReference type="InterPro" id="IPR039241">
    <property type="entry name" value="Rrp9-like"/>
</dbReference>
<dbReference type="PROSITE" id="PS50294">
    <property type="entry name" value="WD_REPEATS_REGION"/>
    <property type="match status" value="1"/>
</dbReference>
<proteinExistence type="predicted"/>
<dbReference type="PROSITE" id="PS50082">
    <property type="entry name" value="WD_REPEATS_2"/>
    <property type="match status" value="2"/>
</dbReference>
<dbReference type="SMART" id="SM00320">
    <property type="entry name" value="WD40"/>
    <property type="match status" value="4"/>
</dbReference>
<keyword evidence="3" id="KW-0677">Repeat</keyword>
<feature type="compositionally biased region" description="Basic and acidic residues" evidence="6">
    <location>
        <begin position="40"/>
        <end position="51"/>
    </location>
</feature>
<feature type="compositionally biased region" description="Acidic residues" evidence="6">
    <location>
        <begin position="72"/>
        <end position="97"/>
    </location>
</feature>
<evidence type="ECO:0000313" key="8">
    <source>
        <dbReference type="Proteomes" id="UP001165160"/>
    </source>
</evidence>
<reference evidence="8" key="1">
    <citation type="journal article" date="2023" name="Commun. Biol.">
        <title>Genome analysis of Parmales, the sister group of diatoms, reveals the evolutionary specialization of diatoms from phago-mixotrophs to photoautotrophs.</title>
        <authorList>
            <person name="Ban H."/>
            <person name="Sato S."/>
            <person name="Yoshikawa S."/>
            <person name="Yamada K."/>
            <person name="Nakamura Y."/>
            <person name="Ichinomiya M."/>
            <person name="Sato N."/>
            <person name="Blanc-Mathieu R."/>
            <person name="Endo H."/>
            <person name="Kuwata A."/>
            <person name="Ogata H."/>
        </authorList>
    </citation>
    <scope>NUCLEOTIDE SEQUENCE [LARGE SCALE GENOMIC DNA]</scope>
    <source>
        <strain evidence="8">NIES 3699</strain>
    </source>
</reference>
<evidence type="ECO:0000256" key="3">
    <source>
        <dbReference type="ARBA" id="ARBA00022737"/>
    </source>
</evidence>
<keyword evidence="2 5" id="KW-0853">WD repeat</keyword>
<dbReference type="PANTHER" id="PTHR19865:SF0">
    <property type="entry name" value="U3 SMALL NUCLEOLAR RNA-INTERACTING PROTEIN 2"/>
    <property type="match status" value="1"/>
</dbReference>
<dbReference type="AlphaFoldDB" id="A0A9W7FA37"/>
<dbReference type="EMBL" id="BRXX01000381">
    <property type="protein sequence ID" value="GMI08396.1"/>
    <property type="molecule type" value="Genomic_DNA"/>
</dbReference>
<gene>
    <name evidence="7" type="ORF">TrVE_jg9201</name>
</gene>
<dbReference type="Pfam" id="PF00400">
    <property type="entry name" value="WD40"/>
    <property type="match status" value="3"/>
</dbReference>
<feature type="compositionally biased region" description="Acidic residues" evidence="6">
    <location>
        <begin position="15"/>
        <end position="39"/>
    </location>
</feature>
<dbReference type="PRINTS" id="PR00320">
    <property type="entry name" value="GPROTEINBRPT"/>
</dbReference>
<evidence type="ECO:0000256" key="6">
    <source>
        <dbReference type="SAM" id="MobiDB-lite"/>
    </source>
</evidence>
<evidence type="ECO:0008006" key="9">
    <source>
        <dbReference type="Google" id="ProtNLM"/>
    </source>
</evidence>
<dbReference type="Gene3D" id="2.130.10.10">
    <property type="entry name" value="YVTN repeat-like/Quinoprotein amine dehydrogenase"/>
    <property type="match status" value="1"/>
</dbReference>
<sequence length="474" mass="51199">MSKRKSMGSISMVGSEDEVSSDSDGDIHSDDDESLSDGDESIKETPMEKRSRLARQYLDMVKGSAKKKVTSDEDYSSNDDDDDDDSNDNDDSNEDDNMNMKLQVLRQKATSSYVRPLASKIKALSLSEPKYYAARSTPTCVSLSKSLAAIGTKSGAAFTLDVSTGARTYITPKAASTPILSIGLNSTRTSLACGLSTGQTQIYDLRTNSPPTTLPGHKSSVTSLSYSSTPPHSLYTASSDRCIRHYTSTHQYVETLYGHQSSITSLTIHNNKPITTSRDRTLRIWDVVHGTHGIYRPGSKGSSEDCCVKIGEKNVLTGSEDGSVRLWEVGKKKPMEEIRGAHGGKWVVSAGGGGGGGSDFGVTGSWDGYVNLWGLEEGEKKKSIKLINRVEVEGYVNGVAVDEEGRFAVLAVGREHRLGRWEVVKTKERVGVLELVQGGDEGGGEEEAGEQYGISEEEEEEEREEGGSSGSESD</sequence>
<dbReference type="Proteomes" id="UP001165160">
    <property type="component" value="Unassembled WGS sequence"/>
</dbReference>
<evidence type="ECO:0000256" key="1">
    <source>
        <dbReference type="ARBA" id="ARBA00004123"/>
    </source>
</evidence>
<dbReference type="SUPFAM" id="SSF50978">
    <property type="entry name" value="WD40 repeat-like"/>
    <property type="match status" value="1"/>
</dbReference>
<comment type="subcellular location">
    <subcellularLocation>
        <location evidence="1">Nucleus</location>
    </subcellularLocation>
</comment>
<feature type="repeat" description="WD" evidence="5">
    <location>
        <begin position="256"/>
        <end position="287"/>
    </location>
</feature>
<dbReference type="InterPro" id="IPR001680">
    <property type="entry name" value="WD40_rpt"/>
</dbReference>
<evidence type="ECO:0000313" key="7">
    <source>
        <dbReference type="EMBL" id="GMI08396.1"/>
    </source>
</evidence>
<name>A0A9W7FA37_9STRA</name>
<dbReference type="GO" id="GO:0034511">
    <property type="term" value="F:U3 snoRNA binding"/>
    <property type="evidence" value="ECO:0007669"/>
    <property type="project" value="InterPro"/>
</dbReference>
<evidence type="ECO:0000256" key="2">
    <source>
        <dbReference type="ARBA" id="ARBA00022574"/>
    </source>
</evidence>
<organism evidence="7 8">
    <name type="scientific">Triparma verrucosa</name>
    <dbReference type="NCBI Taxonomy" id="1606542"/>
    <lineage>
        <taxon>Eukaryota</taxon>
        <taxon>Sar</taxon>
        <taxon>Stramenopiles</taxon>
        <taxon>Ochrophyta</taxon>
        <taxon>Bolidophyceae</taxon>
        <taxon>Parmales</taxon>
        <taxon>Triparmaceae</taxon>
        <taxon>Triparma</taxon>
    </lineage>
</organism>
<accession>A0A9W7FA37</accession>
<comment type="caution">
    <text evidence="7">The sequence shown here is derived from an EMBL/GenBank/DDBJ whole genome shotgun (WGS) entry which is preliminary data.</text>
</comment>
<dbReference type="InterPro" id="IPR036322">
    <property type="entry name" value="WD40_repeat_dom_sf"/>
</dbReference>
<feature type="compositionally biased region" description="Acidic residues" evidence="6">
    <location>
        <begin position="442"/>
        <end position="464"/>
    </location>
</feature>
<dbReference type="PANTHER" id="PTHR19865">
    <property type="entry name" value="U3 SMALL NUCLEOLAR RNA INTERACTING PROTEIN 2"/>
    <property type="match status" value="1"/>
</dbReference>
<dbReference type="InterPro" id="IPR015943">
    <property type="entry name" value="WD40/YVTN_repeat-like_dom_sf"/>
</dbReference>
<keyword evidence="4" id="KW-0539">Nucleus</keyword>
<dbReference type="GO" id="GO:0032040">
    <property type="term" value="C:small-subunit processome"/>
    <property type="evidence" value="ECO:0007669"/>
    <property type="project" value="TreeGrafter"/>
</dbReference>
<feature type="region of interest" description="Disordered" evidence="6">
    <location>
        <begin position="1"/>
        <end position="98"/>
    </location>
</feature>
<keyword evidence="8" id="KW-1185">Reference proteome</keyword>
<feature type="repeat" description="WD" evidence="5">
    <location>
        <begin position="315"/>
        <end position="337"/>
    </location>
</feature>
<dbReference type="InterPro" id="IPR020472">
    <property type="entry name" value="WD40_PAC1"/>
</dbReference>
<evidence type="ECO:0000256" key="4">
    <source>
        <dbReference type="ARBA" id="ARBA00023242"/>
    </source>
</evidence>
<evidence type="ECO:0000256" key="5">
    <source>
        <dbReference type="PROSITE-ProRule" id="PRU00221"/>
    </source>
</evidence>
<feature type="region of interest" description="Disordered" evidence="6">
    <location>
        <begin position="436"/>
        <end position="474"/>
    </location>
</feature>